<accession>A0AAN9SMW0</accession>
<keyword evidence="2" id="KW-1133">Transmembrane helix</keyword>
<evidence type="ECO:0000256" key="2">
    <source>
        <dbReference type="SAM" id="Phobius"/>
    </source>
</evidence>
<feature type="region of interest" description="Disordered" evidence="1">
    <location>
        <begin position="114"/>
        <end position="178"/>
    </location>
</feature>
<keyword evidence="4" id="KW-1185">Reference proteome</keyword>
<feature type="compositionally biased region" description="Polar residues" evidence="1">
    <location>
        <begin position="115"/>
        <end position="128"/>
    </location>
</feature>
<comment type="caution">
    <text evidence="3">The sequence shown here is derived from an EMBL/GenBank/DDBJ whole genome shotgun (WGS) entry which is preliminary data.</text>
</comment>
<feature type="transmembrane region" description="Helical" evidence="2">
    <location>
        <begin position="41"/>
        <end position="61"/>
    </location>
</feature>
<evidence type="ECO:0000313" key="3">
    <source>
        <dbReference type="EMBL" id="KAK7400842.1"/>
    </source>
</evidence>
<reference evidence="3 4" key="1">
    <citation type="submission" date="2024-01" db="EMBL/GenBank/DDBJ databases">
        <title>The genomes of 5 underutilized Papilionoideae crops provide insights into root nodulation and disease resistanc.</title>
        <authorList>
            <person name="Jiang F."/>
        </authorList>
    </citation>
    <scope>NUCLEOTIDE SEQUENCE [LARGE SCALE GENOMIC DNA]</scope>
    <source>
        <strain evidence="3">DUOXIRENSHENG_FW03</strain>
        <tissue evidence="3">Leaves</tissue>
    </source>
</reference>
<proteinExistence type="predicted"/>
<dbReference type="EMBL" id="JAYMYS010000003">
    <property type="protein sequence ID" value="KAK7400842.1"/>
    <property type="molecule type" value="Genomic_DNA"/>
</dbReference>
<organism evidence="3 4">
    <name type="scientific">Psophocarpus tetragonolobus</name>
    <name type="common">Winged bean</name>
    <name type="synonym">Dolichos tetragonolobus</name>
    <dbReference type="NCBI Taxonomy" id="3891"/>
    <lineage>
        <taxon>Eukaryota</taxon>
        <taxon>Viridiplantae</taxon>
        <taxon>Streptophyta</taxon>
        <taxon>Embryophyta</taxon>
        <taxon>Tracheophyta</taxon>
        <taxon>Spermatophyta</taxon>
        <taxon>Magnoliopsida</taxon>
        <taxon>eudicotyledons</taxon>
        <taxon>Gunneridae</taxon>
        <taxon>Pentapetalae</taxon>
        <taxon>rosids</taxon>
        <taxon>fabids</taxon>
        <taxon>Fabales</taxon>
        <taxon>Fabaceae</taxon>
        <taxon>Papilionoideae</taxon>
        <taxon>50 kb inversion clade</taxon>
        <taxon>NPAAA clade</taxon>
        <taxon>indigoferoid/millettioid clade</taxon>
        <taxon>Phaseoleae</taxon>
        <taxon>Psophocarpus</taxon>
    </lineage>
</organism>
<feature type="compositionally biased region" description="Basic and acidic residues" evidence="1">
    <location>
        <begin position="133"/>
        <end position="153"/>
    </location>
</feature>
<protein>
    <submittedName>
        <fullName evidence="3">Uncharacterized protein</fullName>
    </submittedName>
</protein>
<dbReference type="AlphaFoldDB" id="A0AAN9SMW0"/>
<dbReference type="Proteomes" id="UP001386955">
    <property type="component" value="Unassembled WGS sequence"/>
</dbReference>
<name>A0AAN9SMW0_PSOTE</name>
<keyword evidence="2" id="KW-0812">Transmembrane</keyword>
<evidence type="ECO:0000313" key="4">
    <source>
        <dbReference type="Proteomes" id="UP001386955"/>
    </source>
</evidence>
<evidence type="ECO:0000256" key="1">
    <source>
        <dbReference type="SAM" id="MobiDB-lite"/>
    </source>
</evidence>
<sequence>MGSSSSHTPSSSSHSRLRCCDSNRTISLASEKPNQNQPTRILVVVLWFPEIMLFVGSNLLFSDGRNVHGRADAGFFFLRSIIDGLRRKVVRSSSLISEGSTSSTTTWNADEINKSIPTLGNSESVLSSDNEEGEKRNNLDNENIVKEVEDSGQHSDNTLFSKGYSSLKNNHNEESNNMDFDRKHDIVVEARVGNDVPLTNFILIRNNLEDLVGVPPEVSVAS</sequence>
<gene>
    <name evidence="3" type="ORF">VNO78_12150</name>
</gene>
<feature type="compositionally biased region" description="Polar residues" evidence="1">
    <location>
        <begin position="154"/>
        <end position="169"/>
    </location>
</feature>
<keyword evidence="2" id="KW-0472">Membrane</keyword>